<dbReference type="GO" id="GO:1903024">
    <property type="term" value="P:positive regulation of ascospore-type prospore membrane formation"/>
    <property type="evidence" value="ECO:0007669"/>
    <property type="project" value="EnsemblFungi"/>
</dbReference>
<dbReference type="GO" id="GO:0005680">
    <property type="term" value="C:anaphase-promoting complex"/>
    <property type="evidence" value="ECO:0007669"/>
    <property type="project" value="EnsemblFungi"/>
</dbReference>
<dbReference type="GO" id="GO:1905786">
    <property type="term" value="P:positive regulation of anaphase-promoting complex-dependent catabolic process"/>
    <property type="evidence" value="ECO:0007669"/>
    <property type="project" value="EnsemblFungi"/>
</dbReference>
<reference evidence="7 8" key="1">
    <citation type="journal article" date="2011" name="Proc. Natl. Acad. Sci. U.S.A.">
        <title>Evolutionary erosion of yeast sex chromosomes by mating-type switching accidents.</title>
        <authorList>
            <person name="Gordon J.L."/>
            <person name="Armisen D."/>
            <person name="Proux-Wera E."/>
            <person name="Oheigeartaigh S.S."/>
            <person name="Byrne K.P."/>
            <person name="Wolfe K.H."/>
        </authorList>
    </citation>
    <scope>NUCLEOTIDE SEQUENCE [LARGE SCALE GENOMIC DNA]</scope>
    <source>
        <strain evidence="8">ATCC 22294 / BCRC 22015 / CBS 2517 / CECT 1963 / NBRC 1671 / NRRL Y-8276</strain>
    </source>
</reference>
<dbReference type="eggNOG" id="KOG0305">
    <property type="taxonomic scope" value="Eukaryota"/>
</dbReference>
<feature type="domain" description="CDC20/Fizzy WD40" evidence="6">
    <location>
        <begin position="239"/>
        <end position="554"/>
    </location>
</feature>
<dbReference type="PANTHER" id="PTHR19918">
    <property type="entry name" value="CELL DIVISION CYCLE 20 CDC20 FIZZY -RELATED"/>
    <property type="match status" value="1"/>
</dbReference>
<sequence length="594" mass="67045">MSISKNLGKIAAHGHGSNCDKKEMKSRKSLALDRFIPHNTSNHAYKVLKTSPEQPNKAIERSIDPERFRSTTPAFFSTFGNSDQFNDFNDSDDIMITSTPRRQETQYHNSGDTNDVNTNNSNNNNNNNNYINNDNNNNNNGNDNNNDISNNNINTNTNVNYDTGSDDLIHKKFIEISLGLNSPNRILNFNHNARFVQVNTPISQYNQTSNEFPVTSSQQIGKYNRPKKRLKSHIPFRVLDAPSLRNDFYSNLISWSGKTGNILVGLGSAVYIWSETQGAIPILKIENSNDFITCVSFSPNNLYFIIGTKFGYLLLFSQINLTDNITPLCKIKLNSFKGITCTEWFHLHDSIENQNFFISGEETGEISLFKIIETSNNTELHCIGKIQAQKQQVCGISINYDNTMVAVGGNDNSCSLWDIKSFNNAKLKFLLNHNAAVKAVAFCPWSKSLLATGGGSKDKTIKFWHTKTGTLINKIKTTGQVTSLIWSSRYKQIVATFGFGDIEKPLLLILYSYPKLTQLLYVKTPQPLRALSAVLSPDFTSICVATNDETLRFFRLWEDNEDVIIQSQMEGLYGSRLIEFMEGIHHLDKKQNLR</sequence>
<protein>
    <recommendedName>
        <fullName evidence="6">CDC20/Fizzy WD40 domain-containing protein</fullName>
    </recommendedName>
</protein>
<accession>H2AQR7</accession>
<feature type="repeat" description="WD" evidence="4">
    <location>
        <begin position="386"/>
        <end position="427"/>
    </location>
</feature>
<evidence type="ECO:0000256" key="4">
    <source>
        <dbReference type="PROSITE-ProRule" id="PRU00221"/>
    </source>
</evidence>
<evidence type="ECO:0000256" key="3">
    <source>
        <dbReference type="ARBA" id="ARBA00022737"/>
    </source>
</evidence>
<dbReference type="EMBL" id="HE650822">
    <property type="protein sequence ID" value="CCF56717.1"/>
    <property type="molecule type" value="Genomic_DNA"/>
</dbReference>
<dbReference type="GO" id="GO:0030476">
    <property type="term" value="P:ascospore wall assembly"/>
    <property type="evidence" value="ECO:0007669"/>
    <property type="project" value="EnsemblFungi"/>
</dbReference>
<keyword evidence="3" id="KW-0677">Repeat</keyword>
<dbReference type="InterPro" id="IPR001680">
    <property type="entry name" value="WD40_rpt"/>
</dbReference>
<dbReference type="GeneID" id="13883256"/>
<evidence type="ECO:0000256" key="5">
    <source>
        <dbReference type="SAM" id="MobiDB-lite"/>
    </source>
</evidence>
<dbReference type="SMART" id="SM00320">
    <property type="entry name" value="WD40"/>
    <property type="match status" value="5"/>
</dbReference>
<dbReference type="HOGENOM" id="CLU_014831_3_3_1"/>
<feature type="region of interest" description="Disordered" evidence="5">
    <location>
        <begin position="100"/>
        <end position="152"/>
    </location>
</feature>
<comment type="similarity">
    <text evidence="1">Belongs to the WD repeat CDC20/Fizzy family.</text>
</comment>
<dbReference type="PROSITE" id="PS50082">
    <property type="entry name" value="WD_REPEATS_2"/>
    <property type="match status" value="1"/>
</dbReference>
<dbReference type="PANTHER" id="PTHR19918:SF5">
    <property type="entry name" value="MEIOSIS-SPECIFIC APC_C ACTIVATOR PROTEIN AMA1"/>
    <property type="match status" value="1"/>
</dbReference>
<dbReference type="KEGG" id="kaf:KAFR_0B04210"/>
<dbReference type="RefSeq" id="XP_003955852.1">
    <property type="nucleotide sequence ID" value="XM_003955803.1"/>
</dbReference>
<dbReference type="InParanoid" id="H2AQR7"/>
<organism evidence="7 8">
    <name type="scientific">Kazachstania africana (strain ATCC 22294 / BCRC 22015 / CBS 2517 / CECT 1963 / NBRC 1671 / NRRL Y-8276)</name>
    <name type="common">Yeast</name>
    <name type="synonym">Kluyveromyces africanus</name>
    <dbReference type="NCBI Taxonomy" id="1071382"/>
    <lineage>
        <taxon>Eukaryota</taxon>
        <taxon>Fungi</taxon>
        <taxon>Dikarya</taxon>
        <taxon>Ascomycota</taxon>
        <taxon>Saccharomycotina</taxon>
        <taxon>Saccharomycetes</taxon>
        <taxon>Saccharomycetales</taxon>
        <taxon>Saccharomycetaceae</taxon>
        <taxon>Kazachstania</taxon>
    </lineage>
</organism>
<evidence type="ECO:0000313" key="7">
    <source>
        <dbReference type="EMBL" id="CCF56717.1"/>
    </source>
</evidence>
<keyword evidence="2 4" id="KW-0853">WD repeat</keyword>
<dbReference type="InterPro" id="IPR036322">
    <property type="entry name" value="WD40_repeat_dom_sf"/>
</dbReference>
<dbReference type="InterPro" id="IPR033010">
    <property type="entry name" value="Cdc20/Fizzy"/>
</dbReference>
<dbReference type="OrthoDB" id="10263272at2759"/>
<evidence type="ECO:0000313" key="8">
    <source>
        <dbReference type="Proteomes" id="UP000005220"/>
    </source>
</evidence>
<dbReference type="Pfam" id="PF24807">
    <property type="entry name" value="WD40_CDC20-Fz"/>
    <property type="match status" value="1"/>
</dbReference>
<dbReference type="Proteomes" id="UP000005220">
    <property type="component" value="Chromosome 2"/>
</dbReference>
<dbReference type="AlphaFoldDB" id="H2AQR7"/>
<dbReference type="GO" id="GO:0031145">
    <property type="term" value="P:anaphase-promoting complex-dependent catabolic process"/>
    <property type="evidence" value="ECO:0007669"/>
    <property type="project" value="TreeGrafter"/>
</dbReference>
<dbReference type="GO" id="GO:1990757">
    <property type="term" value="F:ubiquitin ligase activator activity"/>
    <property type="evidence" value="ECO:0007669"/>
    <property type="project" value="EnsemblFungi"/>
</dbReference>
<dbReference type="Gene3D" id="2.130.10.10">
    <property type="entry name" value="YVTN repeat-like/Quinoprotein amine dehydrogenase"/>
    <property type="match status" value="1"/>
</dbReference>
<evidence type="ECO:0000259" key="6">
    <source>
        <dbReference type="Pfam" id="PF24807"/>
    </source>
</evidence>
<dbReference type="GO" id="GO:0044778">
    <property type="term" value="P:meiotic DNA integrity checkpoint signaling"/>
    <property type="evidence" value="ECO:0007669"/>
    <property type="project" value="EnsemblFungi"/>
</dbReference>
<feature type="compositionally biased region" description="Low complexity" evidence="5">
    <location>
        <begin position="109"/>
        <end position="152"/>
    </location>
</feature>
<dbReference type="STRING" id="1071382.H2AQR7"/>
<dbReference type="GO" id="GO:0007130">
    <property type="term" value="P:synaptonemal complex assembly"/>
    <property type="evidence" value="ECO:0007669"/>
    <property type="project" value="EnsemblFungi"/>
</dbReference>
<gene>
    <name evidence="7" type="primary">KAFR0B04210</name>
    <name evidence="7" type="ORF">KAFR_0B04210</name>
</gene>
<dbReference type="FunCoup" id="H2AQR7">
    <property type="interactions" value="268"/>
</dbReference>
<proteinExistence type="inferred from homology"/>
<evidence type="ECO:0000256" key="1">
    <source>
        <dbReference type="ARBA" id="ARBA00006445"/>
    </source>
</evidence>
<dbReference type="InterPro" id="IPR056150">
    <property type="entry name" value="WD40_CDC20-Fz"/>
</dbReference>
<dbReference type="InterPro" id="IPR015943">
    <property type="entry name" value="WD40/YVTN_repeat-like_dom_sf"/>
</dbReference>
<name>H2AQR7_KAZAF</name>
<dbReference type="GO" id="GO:0010997">
    <property type="term" value="F:anaphase-promoting complex binding"/>
    <property type="evidence" value="ECO:0007669"/>
    <property type="project" value="InterPro"/>
</dbReference>
<dbReference type="SUPFAM" id="SSF50978">
    <property type="entry name" value="WD40 repeat-like"/>
    <property type="match status" value="1"/>
</dbReference>
<evidence type="ECO:0000256" key="2">
    <source>
        <dbReference type="ARBA" id="ARBA00022574"/>
    </source>
</evidence>
<feature type="region of interest" description="Disordered" evidence="5">
    <location>
        <begin position="1"/>
        <end position="22"/>
    </location>
</feature>
<keyword evidence="8" id="KW-1185">Reference proteome</keyword>